<dbReference type="InterPro" id="IPR013655">
    <property type="entry name" value="PAS_fold_3"/>
</dbReference>
<dbReference type="PROSITE" id="PS50112">
    <property type="entry name" value="PAS"/>
    <property type="match status" value="1"/>
</dbReference>
<dbReference type="Gene3D" id="1.10.287.950">
    <property type="entry name" value="Methyl-accepting chemotaxis protein"/>
    <property type="match status" value="1"/>
</dbReference>
<dbReference type="GO" id="GO:0007165">
    <property type="term" value="P:signal transduction"/>
    <property type="evidence" value="ECO:0007669"/>
    <property type="project" value="UniProtKB-KW"/>
</dbReference>
<dbReference type="NCBIfam" id="TIGR00229">
    <property type="entry name" value="sensory_box"/>
    <property type="match status" value="2"/>
</dbReference>
<dbReference type="Pfam" id="PF00015">
    <property type="entry name" value="MCPsignal"/>
    <property type="match status" value="1"/>
</dbReference>
<dbReference type="PANTHER" id="PTHR24422">
    <property type="entry name" value="CHEMOTAXIS PROTEIN METHYLTRANSFERASE"/>
    <property type="match status" value="1"/>
</dbReference>
<dbReference type="Pfam" id="PF08447">
    <property type="entry name" value="PAS_3"/>
    <property type="match status" value="2"/>
</dbReference>
<dbReference type="SUPFAM" id="SSF55785">
    <property type="entry name" value="PYP-like sensor domain (PAS domain)"/>
    <property type="match status" value="2"/>
</dbReference>
<organism evidence="6 8">
    <name type="scientific">Pseudoalteromonas maricaloris</name>
    <dbReference type="NCBI Taxonomy" id="184924"/>
    <lineage>
        <taxon>Bacteria</taxon>
        <taxon>Pseudomonadati</taxon>
        <taxon>Pseudomonadota</taxon>
        <taxon>Gammaproteobacteria</taxon>
        <taxon>Alteromonadales</taxon>
        <taxon>Pseudoalteromonadaceae</taxon>
        <taxon>Pseudoalteromonas</taxon>
    </lineage>
</organism>
<dbReference type="InterPro" id="IPR050903">
    <property type="entry name" value="Bact_Chemotaxis_MeTrfase"/>
</dbReference>
<dbReference type="InterPro" id="IPR035965">
    <property type="entry name" value="PAS-like_dom_sf"/>
</dbReference>
<evidence type="ECO:0000259" key="5">
    <source>
        <dbReference type="PROSITE" id="PS50113"/>
    </source>
</evidence>
<keyword evidence="1 2" id="KW-0807">Transducer</keyword>
<sequence>MNFFRKPNQEVENLTAELNRARALLSAIDEAVAKIEFTPDGQIAAVNQHFLAVVGYTEAEVIGQHHRIFCHKDYVNSSEYRSFWASLQRGQAQFGNFERFTKKGDVVWLDATYFPVEENGKVTRIVKIANDITAEKLTIKAQEAIANALNKSMATIEFTTEGVILDANPNFTATVGYKLSEIKGQHHRMFCDDSFYKEQPHFWQELAKGQHKSGRFHRLGKHGEDIWIEATYNPIFDEHGKVIKVIKFATNITARVQKAHRVAKAAEVAQVTSEQTEQIAARASLLLQESVSTSGLISNQVQSAMAAIAQLNEQSKGISAIVSTISAIAEQTNLLALNAAIEAARAGEQGRGFAVVADEVRSLAARTSQSTNEINDVVNQNEVLTKEATALMNTVSESTELGLAQIDEVNKVMNEIKQGAENLTNTVKGLSE</sequence>
<reference evidence="6" key="1">
    <citation type="submission" date="2019-10" db="EMBL/GenBank/DDBJ databases">
        <authorList>
            <person name="Paulsen S."/>
        </authorList>
    </citation>
    <scope>NUCLEOTIDE SEQUENCE</scope>
    <source>
        <strain evidence="6">LMG 19692</strain>
    </source>
</reference>
<dbReference type="InterPro" id="IPR000014">
    <property type="entry name" value="PAS"/>
</dbReference>
<dbReference type="GO" id="GO:0006935">
    <property type="term" value="P:chemotaxis"/>
    <property type="evidence" value="ECO:0007669"/>
    <property type="project" value="InterPro"/>
</dbReference>
<dbReference type="Proteomes" id="UP001304419">
    <property type="component" value="Chromosome 2"/>
</dbReference>
<dbReference type="Proteomes" id="UP000646877">
    <property type="component" value="Unassembled WGS sequence"/>
</dbReference>
<dbReference type="GO" id="GO:0016020">
    <property type="term" value="C:membrane"/>
    <property type="evidence" value="ECO:0007669"/>
    <property type="project" value="InterPro"/>
</dbReference>
<evidence type="ECO:0000256" key="2">
    <source>
        <dbReference type="PROSITE-ProRule" id="PRU00284"/>
    </source>
</evidence>
<feature type="domain" description="PAS" evidence="4">
    <location>
        <begin position="40"/>
        <end position="64"/>
    </location>
</feature>
<evidence type="ECO:0000313" key="9">
    <source>
        <dbReference type="Proteomes" id="UP001304419"/>
    </source>
</evidence>
<dbReference type="InterPro" id="IPR004090">
    <property type="entry name" value="Chemotax_Me-accpt_rcpt"/>
</dbReference>
<dbReference type="PROSITE" id="PS50111">
    <property type="entry name" value="CHEMOTAXIS_TRANSDUC_2"/>
    <property type="match status" value="1"/>
</dbReference>
<dbReference type="SMART" id="SM00283">
    <property type="entry name" value="MA"/>
    <property type="match status" value="1"/>
</dbReference>
<feature type="domain" description="Methyl-accepting transducer" evidence="3">
    <location>
        <begin position="249"/>
        <end position="432"/>
    </location>
</feature>
<dbReference type="SMART" id="SM00091">
    <property type="entry name" value="PAS"/>
    <property type="match status" value="2"/>
</dbReference>
<dbReference type="Gene3D" id="3.30.450.20">
    <property type="entry name" value="PAS domain"/>
    <property type="match status" value="2"/>
</dbReference>
<dbReference type="SMART" id="SM00086">
    <property type="entry name" value="PAC"/>
    <property type="match status" value="2"/>
</dbReference>
<name>A0A8I2H690_9GAMM</name>
<dbReference type="PRINTS" id="PR00260">
    <property type="entry name" value="CHEMTRNSDUCR"/>
</dbReference>
<dbReference type="SUPFAM" id="SSF58104">
    <property type="entry name" value="Methyl-accepting chemotaxis protein (MCP) signaling domain"/>
    <property type="match status" value="1"/>
</dbReference>
<dbReference type="GO" id="GO:0004888">
    <property type="term" value="F:transmembrane signaling receptor activity"/>
    <property type="evidence" value="ECO:0007669"/>
    <property type="project" value="InterPro"/>
</dbReference>
<dbReference type="CDD" id="cd00130">
    <property type="entry name" value="PAS"/>
    <property type="match status" value="2"/>
</dbReference>
<dbReference type="InterPro" id="IPR001610">
    <property type="entry name" value="PAC"/>
</dbReference>
<dbReference type="InterPro" id="IPR000700">
    <property type="entry name" value="PAS-assoc_C"/>
</dbReference>
<feature type="domain" description="PAC" evidence="5">
    <location>
        <begin position="210"/>
        <end position="264"/>
    </location>
</feature>
<dbReference type="AlphaFoldDB" id="A0A8I2H690"/>
<evidence type="ECO:0000313" key="7">
    <source>
        <dbReference type="EMBL" id="WOX31047.1"/>
    </source>
</evidence>
<proteinExistence type="predicted"/>
<dbReference type="EMBL" id="CP137579">
    <property type="protein sequence ID" value="WOX31047.1"/>
    <property type="molecule type" value="Genomic_DNA"/>
</dbReference>
<dbReference type="InterPro" id="IPR004089">
    <property type="entry name" value="MCPsignal_dom"/>
</dbReference>
<evidence type="ECO:0000259" key="3">
    <source>
        <dbReference type="PROSITE" id="PS50111"/>
    </source>
</evidence>
<dbReference type="EMBL" id="WEIA01000010">
    <property type="protein sequence ID" value="NLR22772.1"/>
    <property type="molecule type" value="Genomic_DNA"/>
</dbReference>
<gene>
    <name evidence="6" type="ORF">F9Y85_15965</name>
    <name evidence="7" type="ORF">R5H13_24580</name>
</gene>
<evidence type="ECO:0000313" key="6">
    <source>
        <dbReference type="EMBL" id="NLR22772.1"/>
    </source>
</evidence>
<dbReference type="PROSITE" id="PS50113">
    <property type="entry name" value="PAC"/>
    <property type="match status" value="1"/>
</dbReference>
<keyword evidence="9" id="KW-1185">Reference proteome</keyword>
<dbReference type="RefSeq" id="WP_193522189.1">
    <property type="nucleotide sequence ID" value="NZ_CBCSDF010000009.1"/>
</dbReference>
<dbReference type="PANTHER" id="PTHR24422:SF10">
    <property type="entry name" value="CHEMOTAXIS PROTEIN METHYLTRANSFERASE 2"/>
    <property type="match status" value="1"/>
</dbReference>
<evidence type="ECO:0000259" key="4">
    <source>
        <dbReference type="PROSITE" id="PS50112"/>
    </source>
</evidence>
<accession>A0A8I2H690</accession>
<evidence type="ECO:0000313" key="8">
    <source>
        <dbReference type="Proteomes" id="UP000646877"/>
    </source>
</evidence>
<reference evidence="7 9" key="2">
    <citation type="submission" date="2023-10" db="EMBL/GenBank/DDBJ databases">
        <title>To unveil natural product biosynthetic capacity in Pseudoalteromonas.</title>
        <authorList>
            <person name="Wang J."/>
        </authorList>
    </citation>
    <scope>NUCLEOTIDE SEQUENCE [LARGE SCALE GENOMIC DNA]</scope>
    <source>
        <strain evidence="7 9">DSM 15914</strain>
    </source>
</reference>
<protein>
    <submittedName>
        <fullName evidence="6">PAS domain S-box protein</fullName>
    </submittedName>
    <submittedName>
        <fullName evidence="7">PAS domain-containing methyl-accepting chemotaxis protein</fullName>
    </submittedName>
</protein>
<evidence type="ECO:0000256" key="1">
    <source>
        <dbReference type="ARBA" id="ARBA00023224"/>
    </source>
</evidence>